<dbReference type="CDD" id="cd06462">
    <property type="entry name" value="Peptidase_S24_S26"/>
    <property type="match status" value="1"/>
</dbReference>
<dbReference type="RefSeq" id="WP_160911307.1">
    <property type="nucleotide sequence ID" value="NZ_WMFA01000001.1"/>
</dbReference>
<dbReference type="EMBL" id="WMFA01000001">
    <property type="protein sequence ID" value="MYL69927.1"/>
    <property type="molecule type" value="Genomic_DNA"/>
</dbReference>
<dbReference type="InterPro" id="IPR001733">
    <property type="entry name" value="Peptidase_S26B"/>
</dbReference>
<evidence type="ECO:0000313" key="7">
    <source>
        <dbReference type="Proteomes" id="UP000450457"/>
    </source>
</evidence>
<name>A0A845F8E3_9BACI</name>
<comment type="caution">
    <text evidence="6">The sequence shown here is derived from an EMBL/GenBank/DDBJ whole genome shotgun (WGS) entry which is preliminary data.</text>
</comment>
<evidence type="ECO:0000256" key="2">
    <source>
        <dbReference type="ARBA" id="ARBA00022692"/>
    </source>
</evidence>
<proteinExistence type="predicted"/>
<reference evidence="6 7" key="1">
    <citation type="submission" date="2019-11" db="EMBL/GenBank/DDBJ databases">
        <title>Genome sequences of 17 halophilic strains isolated from different environments.</title>
        <authorList>
            <person name="Furrow R.E."/>
        </authorList>
    </citation>
    <scope>NUCLEOTIDE SEQUENCE [LARGE SCALE GENOMIC DNA]</scope>
    <source>
        <strain evidence="6 7">SL-4</strain>
    </source>
</reference>
<evidence type="ECO:0000256" key="3">
    <source>
        <dbReference type="ARBA" id="ARBA00022989"/>
    </source>
</evidence>
<dbReference type="EC" id="3.4.21.89" evidence="5"/>
<dbReference type="SUPFAM" id="SSF51306">
    <property type="entry name" value="LexA/Signal peptidase"/>
    <property type="match status" value="1"/>
</dbReference>
<protein>
    <recommendedName>
        <fullName evidence="5">Signal peptidase I</fullName>
        <ecNumber evidence="5">3.4.21.89</ecNumber>
    </recommendedName>
</protein>
<keyword evidence="4" id="KW-0472">Membrane</keyword>
<keyword evidence="6" id="KW-0378">Hydrolase</keyword>
<dbReference type="OrthoDB" id="2860586at2"/>
<comment type="subcellular location">
    <subcellularLocation>
        <location evidence="1">Membrane</location>
    </subcellularLocation>
</comment>
<keyword evidence="3" id="KW-1133">Transmembrane helix</keyword>
<dbReference type="Proteomes" id="UP000450457">
    <property type="component" value="Unassembled WGS sequence"/>
</dbReference>
<gene>
    <name evidence="6" type="ORF">GLW00_03645</name>
</gene>
<evidence type="ECO:0000256" key="4">
    <source>
        <dbReference type="ARBA" id="ARBA00023136"/>
    </source>
</evidence>
<evidence type="ECO:0000313" key="6">
    <source>
        <dbReference type="EMBL" id="MYL69927.1"/>
    </source>
</evidence>
<dbReference type="GO" id="GO:0009003">
    <property type="term" value="F:signal peptidase activity"/>
    <property type="evidence" value="ECO:0007669"/>
    <property type="project" value="UniProtKB-EC"/>
</dbReference>
<evidence type="ECO:0000256" key="5">
    <source>
        <dbReference type="NCBIfam" id="TIGR02228"/>
    </source>
</evidence>
<dbReference type="GO" id="GO:0006465">
    <property type="term" value="P:signal peptide processing"/>
    <property type="evidence" value="ECO:0007669"/>
    <property type="project" value="UniProtKB-UniRule"/>
</dbReference>
<dbReference type="AlphaFoldDB" id="A0A845F8E3"/>
<keyword evidence="2" id="KW-0812">Transmembrane</keyword>
<dbReference type="GeneID" id="78006069"/>
<dbReference type="InterPro" id="IPR036286">
    <property type="entry name" value="LexA/Signal_pep-like_sf"/>
</dbReference>
<sequence>MSLDSPTRLVIAEVLLSKGGIDLPATGTSMYPLIREGDVCRFVPLDCENLKKGDILLYQSNHGQLTAHRLIHKAGDAYLFKGDSNLGKDDWVYSDQLLGKMLYICKSYKVIHLNGLLGKTWTWSILTFPSVSKVLKRFLALKSNYMMKR</sequence>
<accession>A0A845F8E3</accession>
<dbReference type="NCBIfam" id="TIGR02228">
    <property type="entry name" value="sigpep_I_arch"/>
    <property type="match status" value="1"/>
</dbReference>
<evidence type="ECO:0000256" key="1">
    <source>
        <dbReference type="ARBA" id="ARBA00004370"/>
    </source>
</evidence>
<dbReference type="GO" id="GO:0016020">
    <property type="term" value="C:membrane"/>
    <property type="evidence" value="ECO:0007669"/>
    <property type="project" value="UniProtKB-SubCell"/>
</dbReference>
<organism evidence="6 7">
    <name type="scientific">Halobacillus litoralis</name>
    <dbReference type="NCBI Taxonomy" id="45668"/>
    <lineage>
        <taxon>Bacteria</taxon>
        <taxon>Bacillati</taxon>
        <taxon>Bacillota</taxon>
        <taxon>Bacilli</taxon>
        <taxon>Bacillales</taxon>
        <taxon>Bacillaceae</taxon>
        <taxon>Halobacillus</taxon>
    </lineage>
</organism>
<dbReference type="GO" id="GO:0004252">
    <property type="term" value="F:serine-type endopeptidase activity"/>
    <property type="evidence" value="ECO:0007669"/>
    <property type="project" value="UniProtKB-UniRule"/>
</dbReference>